<dbReference type="InterPro" id="IPR029058">
    <property type="entry name" value="AB_hydrolase_fold"/>
</dbReference>
<organism evidence="1 2">
    <name type="scientific">Kistimonas scapharcae</name>
    <dbReference type="NCBI Taxonomy" id="1036133"/>
    <lineage>
        <taxon>Bacteria</taxon>
        <taxon>Pseudomonadati</taxon>
        <taxon>Pseudomonadota</taxon>
        <taxon>Gammaproteobacteria</taxon>
        <taxon>Oceanospirillales</taxon>
        <taxon>Endozoicomonadaceae</taxon>
        <taxon>Kistimonas</taxon>
    </lineage>
</organism>
<dbReference type="Proteomes" id="UP001500604">
    <property type="component" value="Unassembled WGS sequence"/>
</dbReference>
<dbReference type="PANTHER" id="PTHR37946">
    <property type="entry name" value="SLL1969 PROTEIN"/>
    <property type="match status" value="1"/>
</dbReference>
<reference evidence="2" key="1">
    <citation type="journal article" date="2019" name="Int. J. Syst. Evol. Microbiol.">
        <title>The Global Catalogue of Microorganisms (GCM) 10K type strain sequencing project: providing services to taxonomists for standard genome sequencing and annotation.</title>
        <authorList>
            <consortium name="The Broad Institute Genomics Platform"/>
            <consortium name="The Broad Institute Genome Sequencing Center for Infectious Disease"/>
            <person name="Wu L."/>
            <person name="Ma J."/>
        </authorList>
    </citation>
    <scope>NUCLEOTIDE SEQUENCE [LARGE SCALE GENOMIC DNA]</scope>
    <source>
        <strain evidence="2">JCM 17805</strain>
    </source>
</reference>
<dbReference type="PANTHER" id="PTHR37946:SF1">
    <property type="entry name" value="SLL1969 PROTEIN"/>
    <property type="match status" value="1"/>
</dbReference>
<name>A0ABP8V589_9GAMM</name>
<proteinExistence type="predicted"/>
<comment type="caution">
    <text evidence="1">The sequence shown here is derived from an EMBL/GenBank/DDBJ whole genome shotgun (WGS) entry which is preliminary data.</text>
</comment>
<dbReference type="SUPFAM" id="SSF53474">
    <property type="entry name" value="alpha/beta-Hydrolases"/>
    <property type="match status" value="1"/>
</dbReference>
<evidence type="ECO:0000313" key="2">
    <source>
        <dbReference type="Proteomes" id="UP001500604"/>
    </source>
</evidence>
<dbReference type="Gene3D" id="3.40.50.1820">
    <property type="entry name" value="alpha/beta hydrolase"/>
    <property type="match status" value="1"/>
</dbReference>
<keyword evidence="1" id="KW-0378">Hydrolase</keyword>
<evidence type="ECO:0000313" key="1">
    <source>
        <dbReference type="EMBL" id="GAA4650704.1"/>
    </source>
</evidence>
<keyword evidence="2" id="KW-1185">Reference proteome</keyword>
<dbReference type="EMBL" id="BAABFL010000415">
    <property type="protein sequence ID" value="GAA4650704.1"/>
    <property type="molecule type" value="Genomic_DNA"/>
</dbReference>
<gene>
    <name evidence="1" type="ORF">GCM10023116_29870</name>
</gene>
<dbReference type="RefSeq" id="WP_345196930.1">
    <property type="nucleotide sequence ID" value="NZ_BAABFL010000415.1"/>
</dbReference>
<accession>A0ABP8V589</accession>
<protein>
    <submittedName>
        <fullName evidence="1">Alpha/beta hydrolase</fullName>
    </submittedName>
</protein>
<sequence length="254" mass="28246">MSKQEAIKVPSKLDTALDAIRAVKDVASLVKERSLLNRAPKGDGHSVMVLPGFMTSDPATAFLRKQLRKFGYNAQPWKLGVNLGPTGSRDIENLLSERVKELYLTSGHRISLVGWSLGGVLAREVARKHPEMIRQVITLASPIGGSMENTSLWDIYIKIFGRNMSKEELAERVEKIRHPVPGVAFTSIYTKQDGVVAWQIAKVDETELSQNIAVGASHLGIIFNPRALYVMADRLAMPDNQWKRMDEGTLRLLT</sequence>
<dbReference type="GO" id="GO:0016787">
    <property type="term" value="F:hydrolase activity"/>
    <property type="evidence" value="ECO:0007669"/>
    <property type="project" value="UniProtKB-KW"/>
</dbReference>